<evidence type="ECO:0000256" key="5">
    <source>
        <dbReference type="ARBA" id="ARBA00022989"/>
    </source>
</evidence>
<dbReference type="PANTHER" id="PTHR42709">
    <property type="entry name" value="ALKALINE PHOSPHATASE LIKE PROTEIN"/>
    <property type="match status" value="1"/>
</dbReference>
<feature type="transmembrane region" description="Helical" evidence="7">
    <location>
        <begin position="171"/>
        <end position="195"/>
    </location>
</feature>
<dbReference type="PANTHER" id="PTHR42709:SF6">
    <property type="entry name" value="UNDECAPRENYL PHOSPHATE TRANSPORTER A"/>
    <property type="match status" value="1"/>
</dbReference>
<feature type="transmembrane region" description="Helical" evidence="7">
    <location>
        <begin position="207"/>
        <end position="228"/>
    </location>
</feature>
<dbReference type="Pfam" id="PF09335">
    <property type="entry name" value="VTT_dom"/>
    <property type="match status" value="1"/>
</dbReference>
<feature type="domain" description="VTT" evidence="8">
    <location>
        <begin position="65"/>
        <end position="193"/>
    </location>
</feature>
<evidence type="ECO:0000256" key="7">
    <source>
        <dbReference type="SAM" id="Phobius"/>
    </source>
</evidence>
<dbReference type="AlphaFoldDB" id="A0A7W9LMP3"/>
<dbReference type="GO" id="GO:0005886">
    <property type="term" value="C:plasma membrane"/>
    <property type="evidence" value="ECO:0007669"/>
    <property type="project" value="UniProtKB-SubCell"/>
</dbReference>
<dbReference type="EMBL" id="JACHMM010000001">
    <property type="protein sequence ID" value="MBB5789493.1"/>
    <property type="molecule type" value="Genomic_DNA"/>
</dbReference>
<comment type="subcellular location">
    <subcellularLocation>
        <location evidence="1">Cell membrane</location>
        <topology evidence="1">Multi-pass membrane protein</topology>
    </subcellularLocation>
</comment>
<keyword evidence="10" id="KW-1185">Reference proteome</keyword>
<dbReference type="InterPro" id="IPR051311">
    <property type="entry name" value="DedA_domain"/>
</dbReference>
<evidence type="ECO:0000256" key="2">
    <source>
        <dbReference type="ARBA" id="ARBA00010792"/>
    </source>
</evidence>
<accession>A0A7W9LMP3</accession>
<evidence type="ECO:0000313" key="9">
    <source>
        <dbReference type="EMBL" id="MBB5789493.1"/>
    </source>
</evidence>
<comment type="similarity">
    <text evidence="2">Belongs to the DedA family.</text>
</comment>
<gene>
    <name evidence="9" type="ORF">HD601_004068</name>
</gene>
<keyword evidence="5 7" id="KW-1133">Transmembrane helix</keyword>
<name>A0A7W9LMP3_9ACTN</name>
<evidence type="ECO:0000256" key="3">
    <source>
        <dbReference type="ARBA" id="ARBA00022475"/>
    </source>
</evidence>
<keyword evidence="3" id="KW-1003">Cell membrane</keyword>
<reference evidence="9 10" key="1">
    <citation type="submission" date="2020-08" db="EMBL/GenBank/DDBJ databases">
        <title>Sequencing the genomes of 1000 actinobacteria strains.</title>
        <authorList>
            <person name="Klenk H.-P."/>
        </authorList>
    </citation>
    <scope>NUCLEOTIDE SEQUENCE [LARGE SCALE GENOMIC DNA]</scope>
    <source>
        <strain evidence="9 10">DSM 102122</strain>
    </source>
</reference>
<protein>
    <submittedName>
        <fullName evidence="9">Membrane protein DedA with SNARE-associated domain</fullName>
    </submittedName>
</protein>
<organism evidence="9 10">
    <name type="scientific">Jiangella mangrovi</name>
    <dbReference type="NCBI Taxonomy" id="1524084"/>
    <lineage>
        <taxon>Bacteria</taxon>
        <taxon>Bacillati</taxon>
        <taxon>Actinomycetota</taxon>
        <taxon>Actinomycetes</taxon>
        <taxon>Jiangellales</taxon>
        <taxon>Jiangellaceae</taxon>
        <taxon>Jiangella</taxon>
    </lineage>
</organism>
<sequence>MRFPPQTGSSSHDGVRIPYGRGVNIRLSPETELTGLAGWAVDLMDTMGAVGAGLAIFLENLFPPLPSEVILPLAGFTASRGDMNLAAAIIWTTVGSVVGALVWYAVGAAVGRDRTRAILAKLPLVKMADVDKAEGWFAKHGVKTIFFGRMIPIFRSFISIPAGVERMSLTVFLLFTALGSAIWNTVFILLGYQLGQNWDAVERYVGLFQYAVIAAVVVAVVVFVVLRVRQNRQARDRARHRARG</sequence>
<proteinExistence type="inferred from homology"/>
<keyword evidence="4 7" id="KW-0812">Transmembrane</keyword>
<dbReference type="Proteomes" id="UP000542813">
    <property type="component" value="Unassembled WGS sequence"/>
</dbReference>
<dbReference type="InterPro" id="IPR032816">
    <property type="entry name" value="VTT_dom"/>
</dbReference>
<feature type="transmembrane region" description="Helical" evidence="7">
    <location>
        <begin position="85"/>
        <end position="106"/>
    </location>
</feature>
<keyword evidence="6 7" id="KW-0472">Membrane</keyword>
<evidence type="ECO:0000256" key="6">
    <source>
        <dbReference type="ARBA" id="ARBA00023136"/>
    </source>
</evidence>
<comment type="caution">
    <text evidence="9">The sequence shown here is derived from an EMBL/GenBank/DDBJ whole genome shotgun (WGS) entry which is preliminary data.</text>
</comment>
<evidence type="ECO:0000256" key="1">
    <source>
        <dbReference type="ARBA" id="ARBA00004651"/>
    </source>
</evidence>
<evidence type="ECO:0000256" key="4">
    <source>
        <dbReference type="ARBA" id="ARBA00022692"/>
    </source>
</evidence>
<evidence type="ECO:0000313" key="10">
    <source>
        <dbReference type="Proteomes" id="UP000542813"/>
    </source>
</evidence>
<evidence type="ECO:0000259" key="8">
    <source>
        <dbReference type="Pfam" id="PF09335"/>
    </source>
</evidence>